<keyword evidence="1" id="KW-0812">Transmembrane</keyword>
<organism evidence="2 3">
    <name type="scientific">Rothia mucilaginosa</name>
    <dbReference type="NCBI Taxonomy" id="43675"/>
    <lineage>
        <taxon>Bacteria</taxon>
        <taxon>Bacillati</taxon>
        <taxon>Actinomycetota</taxon>
        <taxon>Actinomycetes</taxon>
        <taxon>Micrococcales</taxon>
        <taxon>Micrococcaceae</taxon>
        <taxon>Rothia</taxon>
    </lineage>
</organism>
<dbReference type="GO" id="GO:0016740">
    <property type="term" value="F:transferase activity"/>
    <property type="evidence" value="ECO:0007669"/>
    <property type="project" value="UniProtKB-KW"/>
</dbReference>
<feature type="transmembrane region" description="Helical" evidence="1">
    <location>
        <begin position="38"/>
        <end position="59"/>
    </location>
</feature>
<evidence type="ECO:0000313" key="3">
    <source>
        <dbReference type="Proteomes" id="UP000739069"/>
    </source>
</evidence>
<evidence type="ECO:0000313" key="2">
    <source>
        <dbReference type="EMBL" id="MBS6634580.1"/>
    </source>
</evidence>
<reference evidence="2" key="1">
    <citation type="submission" date="2021-02" db="EMBL/GenBank/DDBJ databases">
        <title>Infant gut strain persistence is associated with maternal origin, phylogeny, and functional potential including surface adhesion and iron acquisition.</title>
        <authorList>
            <person name="Lou Y.C."/>
        </authorList>
    </citation>
    <scope>NUCLEOTIDE SEQUENCE</scope>
    <source>
        <strain evidence="2">L1_008_092G1_dasL1_008_092G1_concoct_16</strain>
    </source>
</reference>
<evidence type="ECO:0000256" key="1">
    <source>
        <dbReference type="SAM" id="Phobius"/>
    </source>
</evidence>
<feature type="transmembrane region" description="Helical" evidence="1">
    <location>
        <begin position="101"/>
        <end position="122"/>
    </location>
</feature>
<name>A0A943TCW5_9MICC</name>
<dbReference type="EMBL" id="JAGZXI010000003">
    <property type="protein sequence ID" value="MBS6634580.1"/>
    <property type="molecule type" value="Genomic_DNA"/>
</dbReference>
<protein>
    <submittedName>
        <fullName evidence="2">Alpha-N-acetylglucosamine transferase</fullName>
    </submittedName>
</protein>
<sequence length="147" mass="16185">MTPRPFSVLYAFILTEVFAAYLLIRGVLYPILLSHGEPAQGIVGGVLQILIAAGMTFYALRFYRGRYGSRLPMILMTLCALWVTASTLVQSVSTYGVSIEGFNPLIVAGVIGAAVAFIFVLLPSSRRYIEAVTEERGEEANRHGRRR</sequence>
<proteinExistence type="predicted"/>
<dbReference type="Proteomes" id="UP000739069">
    <property type="component" value="Unassembled WGS sequence"/>
</dbReference>
<keyword evidence="1" id="KW-1133">Transmembrane helix</keyword>
<dbReference type="AlphaFoldDB" id="A0A943TCW5"/>
<accession>A0A943TCW5</accession>
<gene>
    <name evidence="2" type="ORF">KH265_02780</name>
</gene>
<comment type="caution">
    <text evidence="2">The sequence shown here is derived from an EMBL/GenBank/DDBJ whole genome shotgun (WGS) entry which is preliminary data.</text>
</comment>
<dbReference type="RefSeq" id="WP_303952184.1">
    <property type="nucleotide sequence ID" value="NZ_JAGZXI010000003.1"/>
</dbReference>
<feature type="transmembrane region" description="Helical" evidence="1">
    <location>
        <begin position="7"/>
        <end position="32"/>
    </location>
</feature>
<keyword evidence="1" id="KW-0472">Membrane</keyword>
<keyword evidence="2" id="KW-0808">Transferase</keyword>
<feature type="transmembrane region" description="Helical" evidence="1">
    <location>
        <begin position="71"/>
        <end position="89"/>
    </location>
</feature>